<proteinExistence type="predicted"/>
<sequence length="118" mass="12641">MRRLSPLLFLCIAPVAFAQYAPPGDQTVLYGVKKNQMPQGMVIEQGQAAPGIPTSGTQQSQQLKKNQPQQRGSGYPGYGQGGPNVVYRDPKEKGLTVITGPDGTTVCRDTSGRVTVCY</sequence>
<feature type="signal peptide" evidence="2">
    <location>
        <begin position="1"/>
        <end position="18"/>
    </location>
</feature>
<evidence type="ECO:0000256" key="1">
    <source>
        <dbReference type="SAM" id="MobiDB-lite"/>
    </source>
</evidence>
<dbReference type="Proteomes" id="UP000886689">
    <property type="component" value="Unassembled WGS sequence"/>
</dbReference>
<reference evidence="3" key="1">
    <citation type="submission" date="2020-10" db="EMBL/GenBank/DDBJ databases">
        <title>Connecting structure to function with the recovery of over 1000 high-quality activated sludge metagenome-assembled genomes encoding full-length rRNA genes using long-read sequencing.</title>
        <authorList>
            <person name="Singleton C.M."/>
            <person name="Petriglieri F."/>
            <person name="Kristensen J.M."/>
            <person name="Kirkegaard R.H."/>
            <person name="Michaelsen T.Y."/>
            <person name="Andersen M.H."/>
            <person name="Karst S.M."/>
            <person name="Dueholm M.S."/>
            <person name="Nielsen P.H."/>
            <person name="Albertsen M."/>
        </authorList>
    </citation>
    <scope>NUCLEOTIDE SEQUENCE</scope>
    <source>
        <strain evidence="3">Hirt_18-Q3-R61-65_BATAC.395</strain>
    </source>
</reference>
<feature type="chain" id="PRO_5039292001" description="Secreted protein" evidence="2">
    <location>
        <begin position="19"/>
        <end position="118"/>
    </location>
</feature>
<accession>A0A9D7K1T6</accession>
<dbReference type="AlphaFoldDB" id="A0A9D7K1T6"/>
<protein>
    <recommendedName>
        <fullName evidence="5">Secreted protein</fullName>
    </recommendedName>
</protein>
<gene>
    <name evidence="3" type="ORF">IPL58_01675</name>
</gene>
<feature type="compositionally biased region" description="Low complexity" evidence="1">
    <location>
        <begin position="58"/>
        <end position="73"/>
    </location>
</feature>
<comment type="caution">
    <text evidence="3">The sequence shown here is derived from an EMBL/GenBank/DDBJ whole genome shotgun (WGS) entry which is preliminary data.</text>
</comment>
<evidence type="ECO:0000313" key="4">
    <source>
        <dbReference type="Proteomes" id="UP000886689"/>
    </source>
</evidence>
<dbReference type="EMBL" id="JADJUC010000001">
    <property type="protein sequence ID" value="MBK8522936.1"/>
    <property type="molecule type" value="Genomic_DNA"/>
</dbReference>
<feature type="region of interest" description="Disordered" evidence="1">
    <location>
        <begin position="42"/>
        <end position="90"/>
    </location>
</feature>
<evidence type="ECO:0000313" key="3">
    <source>
        <dbReference type="EMBL" id="MBK8522936.1"/>
    </source>
</evidence>
<keyword evidence="2" id="KW-0732">Signal</keyword>
<evidence type="ECO:0008006" key="5">
    <source>
        <dbReference type="Google" id="ProtNLM"/>
    </source>
</evidence>
<evidence type="ECO:0000256" key="2">
    <source>
        <dbReference type="SAM" id="SignalP"/>
    </source>
</evidence>
<name>A0A9D7K1T6_9PROT</name>
<organism evidence="3 4">
    <name type="scientific">Candidatus Proximibacter danicus</name>
    <dbReference type="NCBI Taxonomy" id="2954365"/>
    <lineage>
        <taxon>Bacteria</taxon>
        <taxon>Pseudomonadati</taxon>
        <taxon>Pseudomonadota</taxon>
        <taxon>Betaproteobacteria</taxon>
        <taxon>Candidatus Proximibacter</taxon>
    </lineage>
</organism>